<comment type="caution">
    <text evidence="1">The sequence shown here is derived from an EMBL/GenBank/DDBJ whole genome shotgun (WGS) entry which is preliminary data.</text>
</comment>
<keyword evidence="2" id="KW-1185">Reference proteome</keyword>
<dbReference type="Proteomes" id="UP001529235">
    <property type="component" value="Unassembled WGS sequence"/>
</dbReference>
<name>A0ABD4ZAG1_9CREN</name>
<dbReference type="EMBL" id="JASNVW010000006">
    <property type="protein sequence ID" value="MDK6029290.1"/>
    <property type="molecule type" value="Genomic_DNA"/>
</dbReference>
<organism evidence="1 2">
    <name type="scientific">Ignisphaera cupida</name>
    <dbReference type="NCBI Taxonomy" id="3050454"/>
    <lineage>
        <taxon>Archaea</taxon>
        <taxon>Thermoproteota</taxon>
        <taxon>Thermoprotei</taxon>
        <taxon>Desulfurococcales</taxon>
        <taxon>Desulfurococcaceae</taxon>
        <taxon>Ignisphaera</taxon>
    </lineage>
</organism>
<sequence>MDFALPYSIRLFKDLGYVVKGVSNFDKESILIDVVAQPKITLTSIGVGKIVESINSCAEPVVVGSKVVCEANGFSHTEFGIAVKRSKKGAIVKSKNFIKSCEKVATAKIDGAFIVACYEDKSTSIYLATYDELKLFDRIYKKARPDKCSIGYKAAACTFEDGRSVIVAPPRLIEVGMPIDVIAYQEPFVYGFSKNWIVTVDVYSLDIRPCIKTKNEVRFVGFIQDLPVFESNNNIYTLEGGSLVKKAIIAGYVSAYGNIVVDDSDVVLKIMNEYGEILYKIPKDSNSKCIAMKDGVACFRKTWIGLLDFNRKSRIHIELNSNGIHKISVNTEIYIVIRYRNREFYVEPFKKIEICDENENVLKDQLSTLEIEHLLGTNNILVESKLKTH</sequence>
<accession>A0ABD4ZAG1</accession>
<dbReference type="RefSeq" id="WP_285274277.1">
    <property type="nucleotide sequence ID" value="NZ_JASNVW010000006.1"/>
</dbReference>
<reference evidence="1 2" key="1">
    <citation type="submission" date="2023-05" db="EMBL/GenBank/DDBJ databases">
        <title>A new hyperthermophilic archaea 'Ignisphaera cupida' sp. nov. and description of the family 'Ignisphaeraceae' fam. nov.</title>
        <authorList>
            <person name="Podosokorskaya O.A."/>
            <person name="Elcheninov A.G."/>
            <person name="Klukina A."/>
            <person name="Merkel A.Y."/>
        </authorList>
    </citation>
    <scope>NUCLEOTIDE SEQUENCE [LARGE SCALE GENOMIC DNA]</scope>
    <source>
        <strain evidence="1 2">4213-co</strain>
    </source>
</reference>
<evidence type="ECO:0000313" key="1">
    <source>
        <dbReference type="EMBL" id="MDK6029290.1"/>
    </source>
</evidence>
<proteinExistence type="predicted"/>
<evidence type="ECO:0000313" key="2">
    <source>
        <dbReference type="Proteomes" id="UP001529235"/>
    </source>
</evidence>
<protein>
    <submittedName>
        <fullName evidence="1">Uncharacterized protein</fullName>
    </submittedName>
</protein>
<dbReference type="AlphaFoldDB" id="A0ABD4ZAG1"/>
<gene>
    <name evidence="1" type="ORF">QPL79_07940</name>
</gene>